<evidence type="ECO:0000256" key="3">
    <source>
        <dbReference type="ARBA" id="ARBA00023002"/>
    </source>
</evidence>
<evidence type="ECO:0000313" key="6">
    <source>
        <dbReference type="Proteomes" id="UP000297245"/>
    </source>
</evidence>
<dbReference type="AlphaFoldDB" id="A0A4S8L2Y2"/>
<evidence type="ECO:0000259" key="4">
    <source>
        <dbReference type="Pfam" id="PF05368"/>
    </source>
</evidence>
<accession>A0A4S8L2Y2</accession>
<dbReference type="OrthoDB" id="9974981at2759"/>
<feature type="domain" description="NmrA-like" evidence="4">
    <location>
        <begin position="4"/>
        <end position="261"/>
    </location>
</feature>
<dbReference type="Gene3D" id="3.40.50.720">
    <property type="entry name" value="NAD(P)-binding Rossmann-like Domain"/>
    <property type="match status" value="1"/>
</dbReference>
<dbReference type="EMBL" id="ML179716">
    <property type="protein sequence ID" value="THU82671.1"/>
    <property type="molecule type" value="Genomic_DNA"/>
</dbReference>
<dbReference type="Gene3D" id="3.90.25.10">
    <property type="entry name" value="UDP-galactose 4-epimerase, domain 1"/>
    <property type="match status" value="1"/>
</dbReference>
<dbReference type="InterPro" id="IPR036291">
    <property type="entry name" value="NAD(P)-bd_dom_sf"/>
</dbReference>
<name>A0A4S8L2Y2_DENBC</name>
<dbReference type="GO" id="GO:0016491">
    <property type="term" value="F:oxidoreductase activity"/>
    <property type="evidence" value="ECO:0007669"/>
    <property type="project" value="UniProtKB-KW"/>
</dbReference>
<reference evidence="5 6" key="1">
    <citation type="journal article" date="2019" name="Nat. Ecol. Evol.">
        <title>Megaphylogeny resolves global patterns of mushroom evolution.</title>
        <authorList>
            <person name="Varga T."/>
            <person name="Krizsan K."/>
            <person name="Foldi C."/>
            <person name="Dima B."/>
            <person name="Sanchez-Garcia M."/>
            <person name="Sanchez-Ramirez S."/>
            <person name="Szollosi G.J."/>
            <person name="Szarkandi J.G."/>
            <person name="Papp V."/>
            <person name="Albert L."/>
            <person name="Andreopoulos W."/>
            <person name="Angelini C."/>
            <person name="Antonin V."/>
            <person name="Barry K.W."/>
            <person name="Bougher N.L."/>
            <person name="Buchanan P."/>
            <person name="Buyck B."/>
            <person name="Bense V."/>
            <person name="Catcheside P."/>
            <person name="Chovatia M."/>
            <person name="Cooper J."/>
            <person name="Damon W."/>
            <person name="Desjardin D."/>
            <person name="Finy P."/>
            <person name="Geml J."/>
            <person name="Haridas S."/>
            <person name="Hughes K."/>
            <person name="Justo A."/>
            <person name="Karasinski D."/>
            <person name="Kautmanova I."/>
            <person name="Kiss B."/>
            <person name="Kocsube S."/>
            <person name="Kotiranta H."/>
            <person name="LaButti K.M."/>
            <person name="Lechner B.E."/>
            <person name="Liimatainen K."/>
            <person name="Lipzen A."/>
            <person name="Lukacs Z."/>
            <person name="Mihaltcheva S."/>
            <person name="Morgado L.N."/>
            <person name="Niskanen T."/>
            <person name="Noordeloos M.E."/>
            <person name="Ohm R.A."/>
            <person name="Ortiz-Santana B."/>
            <person name="Ovrebo C."/>
            <person name="Racz N."/>
            <person name="Riley R."/>
            <person name="Savchenko A."/>
            <person name="Shiryaev A."/>
            <person name="Soop K."/>
            <person name="Spirin V."/>
            <person name="Szebenyi C."/>
            <person name="Tomsovsky M."/>
            <person name="Tulloss R.E."/>
            <person name="Uehling J."/>
            <person name="Grigoriev I.V."/>
            <person name="Vagvolgyi C."/>
            <person name="Papp T."/>
            <person name="Martin F.M."/>
            <person name="Miettinen O."/>
            <person name="Hibbett D.S."/>
            <person name="Nagy L.G."/>
        </authorList>
    </citation>
    <scope>NUCLEOTIDE SEQUENCE [LARGE SCALE GENOMIC DNA]</scope>
    <source>
        <strain evidence="5 6">CBS 962.96</strain>
    </source>
</reference>
<keyword evidence="2" id="KW-0521">NADP</keyword>
<sequence>MPKSQKIAVAGGTGGVGNHIVEGLLELQSRSPTSITKVIVLSRSSTTKGSYIQSPSSPDLHAPIISVDYTSVSSISNVLSEHQIDTVISTLVGEPSQFIPAQETLLQAALSVPTVHRFAPSEFGSDSEQIESAPLYKMKLPILKSLREVKVRRSSSLLPFEFTKFVCGIFMNHLGFGNPKPNGSQALGHLRSFPYIVDISNGTADVPGDGNDKIWYTTAEDVGRFVAEATQLDEWPEESTMVGDVVTTNQVIEMVERISGELCIAVFRTHIPPFPPIFCAHIRVIDDVFLFIAFSGKKITPRYNTEAQLFARMDPNPTSWTGNHYLESFLSIVRGERVQKTSVLNELTSVKPMTVEDYLQKWWGKDD</sequence>
<dbReference type="InterPro" id="IPR051609">
    <property type="entry name" value="NmrA/Isoflavone_reductase-like"/>
</dbReference>
<dbReference type="Proteomes" id="UP000297245">
    <property type="component" value="Unassembled WGS sequence"/>
</dbReference>
<gene>
    <name evidence="5" type="ORF">K435DRAFT_872084</name>
</gene>
<protein>
    <submittedName>
        <fullName evidence="5">NAD(P)-binding protein</fullName>
    </submittedName>
</protein>
<dbReference type="InterPro" id="IPR008030">
    <property type="entry name" value="NmrA-like"/>
</dbReference>
<proteinExistence type="inferred from homology"/>
<dbReference type="Pfam" id="PF05368">
    <property type="entry name" value="NmrA"/>
    <property type="match status" value="1"/>
</dbReference>
<evidence type="ECO:0000256" key="2">
    <source>
        <dbReference type="ARBA" id="ARBA00022857"/>
    </source>
</evidence>
<keyword evidence="6" id="KW-1185">Reference proteome</keyword>
<evidence type="ECO:0000256" key="1">
    <source>
        <dbReference type="ARBA" id="ARBA00005725"/>
    </source>
</evidence>
<dbReference type="PANTHER" id="PTHR47706:SF4">
    <property type="entry name" value="NMRA-LIKE DOMAIN-CONTAINING PROTEIN"/>
    <property type="match status" value="1"/>
</dbReference>
<comment type="similarity">
    <text evidence="1">Belongs to the NmrA-type oxidoreductase family. Isoflavone reductase subfamily.</text>
</comment>
<evidence type="ECO:0000313" key="5">
    <source>
        <dbReference type="EMBL" id="THU82671.1"/>
    </source>
</evidence>
<dbReference type="PANTHER" id="PTHR47706">
    <property type="entry name" value="NMRA-LIKE FAMILY PROTEIN"/>
    <property type="match status" value="1"/>
</dbReference>
<organism evidence="5 6">
    <name type="scientific">Dendrothele bispora (strain CBS 962.96)</name>
    <dbReference type="NCBI Taxonomy" id="1314807"/>
    <lineage>
        <taxon>Eukaryota</taxon>
        <taxon>Fungi</taxon>
        <taxon>Dikarya</taxon>
        <taxon>Basidiomycota</taxon>
        <taxon>Agaricomycotina</taxon>
        <taxon>Agaricomycetes</taxon>
        <taxon>Agaricomycetidae</taxon>
        <taxon>Agaricales</taxon>
        <taxon>Agaricales incertae sedis</taxon>
        <taxon>Dendrothele</taxon>
    </lineage>
</organism>
<keyword evidence="3" id="KW-0560">Oxidoreductase</keyword>
<dbReference type="SUPFAM" id="SSF51735">
    <property type="entry name" value="NAD(P)-binding Rossmann-fold domains"/>
    <property type="match status" value="1"/>
</dbReference>